<evidence type="ECO:0000313" key="2">
    <source>
        <dbReference type="Proteomes" id="UP000799424"/>
    </source>
</evidence>
<gene>
    <name evidence="1" type="ORF">CC86DRAFT_400894</name>
</gene>
<keyword evidence="2" id="KW-1185">Reference proteome</keyword>
<accession>A0A6A7AHC6</accession>
<dbReference type="EMBL" id="MU006217">
    <property type="protein sequence ID" value="KAF2832118.1"/>
    <property type="molecule type" value="Genomic_DNA"/>
</dbReference>
<dbReference type="AlphaFoldDB" id="A0A6A7AHC6"/>
<sequence length="222" mass="26219">MTSPQPLPDEMQSLHVEFSLPMEPRTYEQASDEKSCRIFVVETRDRKRQIIGRIDEEADDRPYRNEQWEIYLKEEYKNDPNTQLHEGHKEERRHNAFIVYIKNFFTDGRDFAYYIVGRLNWTSFFKGTFGMQAWGGPLNATPMLTYTWDFLSGGADDEDESYEVLQTHSPTENLRWKYLFETARIAWSKLIIDPRKVERLRKRDPAILGLRKAKAKQDAGAD</sequence>
<protein>
    <submittedName>
        <fullName evidence="1">Uncharacterized protein</fullName>
    </submittedName>
</protein>
<proteinExistence type="predicted"/>
<dbReference type="OrthoDB" id="3799222at2759"/>
<evidence type="ECO:0000313" key="1">
    <source>
        <dbReference type="EMBL" id="KAF2832118.1"/>
    </source>
</evidence>
<dbReference type="Proteomes" id="UP000799424">
    <property type="component" value="Unassembled WGS sequence"/>
</dbReference>
<name>A0A6A7AHC6_9PLEO</name>
<reference evidence="1" key="1">
    <citation type="journal article" date="2020" name="Stud. Mycol.">
        <title>101 Dothideomycetes genomes: a test case for predicting lifestyles and emergence of pathogens.</title>
        <authorList>
            <person name="Haridas S."/>
            <person name="Albert R."/>
            <person name="Binder M."/>
            <person name="Bloem J."/>
            <person name="Labutti K."/>
            <person name="Salamov A."/>
            <person name="Andreopoulos B."/>
            <person name="Baker S."/>
            <person name="Barry K."/>
            <person name="Bills G."/>
            <person name="Bluhm B."/>
            <person name="Cannon C."/>
            <person name="Castanera R."/>
            <person name="Culley D."/>
            <person name="Daum C."/>
            <person name="Ezra D."/>
            <person name="Gonzalez J."/>
            <person name="Henrissat B."/>
            <person name="Kuo A."/>
            <person name="Liang C."/>
            <person name="Lipzen A."/>
            <person name="Lutzoni F."/>
            <person name="Magnuson J."/>
            <person name="Mondo S."/>
            <person name="Nolan M."/>
            <person name="Ohm R."/>
            <person name="Pangilinan J."/>
            <person name="Park H.-J."/>
            <person name="Ramirez L."/>
            <person name="Alfaro M."/>
            <person name="Sun H."/>
            <person name="Tritt A."/>
            <person name="Yoshinaga Y."/>
            <person name="Zwiers L.-H."/>
            <person name="Turgeon B."/>
            <person name="Goodwin S."/>
            <person name="Spatafora J."/>
            <person name="Crous P."/>
            <person name="Grigoriev I."/>
        </authorList>
    </citation>
    <scope>NUCLEOTIDE SEQUENCE</scope>
    <source>
        <strain evidence="1">CBS 113818</strain>
    </source>
</reference>
<organism evidence="1 2">
    <name type="scientific">Ophiobolus disseminans</name>
    <dbReference type="NCBI Taxonomy" id="1469910"/>
    <lineage>
        <taxon>Eukaryota</taxon>
        <taxon>Fungi</taxon>
        <taxon>Dikarya</taxon>
        <taxon>Ascomycota</taxon>
        <taxon>Pezizomycotina</taxon>
        <taxon>Dothideomycetes</taxon>
        <taxon>Pleosporomycetidae</taxon>
        <taxon>Pleosporales</taxon>
        <taxon>Pleosporineae</taxon>
        <taxon>Phaeosphaeriaceae</taxon>
        <taxon>Ophiobolus</taxon>
    </lineage>
</organism>